<proteinExistence type="predicted"/>
<dbReference type="EMBL" id="ACKQ02000007">
    <property type="protein sequence ID" value="EFK33984.1"/>
    <property type="molecule type" value="Genomic_DNA"/>
</dbReference>
<evidence type="ECO:0000313" key="2">
    <source>
        <dbReference type="Proteomes" id="UP000002969"/>
    </source>
</evidence>
<protein>
    <submittedName>
        <fullName evidence="1">Uncharacterized protein</fullName>
    </submittedName>
</protein>
<evidence type="ECO:0000313" key="1">
    <source>
        <dbReference type="EMBL" id="EFK33984.1"/>
    </source>
</evidence>
<dbReference type="Proteomes" id="UP000002969">
    <property type="component" value="Unassembled WGS sequence"/>
</dbReference>
<sequence length="65" mass="7426">MIFLLFAQNIQAQQSDEQAKILISEQAKSEVLGSLFQKLNDYYVFPEVAVKVENTLKHAKRKATI</sequence>
<gene>
    <name evidence="1" type="ORF">HMPREF0204_13053</name>
</gene>
<organism evidence="1 2">
    <name type="scientific">Chryseobacterium gleum ATCC 35910</name>
    <dbReference type="NCBI Taxonomy" id="525257"/>
    <lineage>
        <taxon>Bacteria</taxon>
        <taxon>Pseudomonadati</taxon>
        <taxon>Bacteroidota</taxon>
        <taxon>Flavobacteriia</taxon>
        <taxon>Flavobacteriales</taxon>
        <taxon>Weeksellaceae</taxon>
        <taxon>Chryseobacterium group</taxon>
        <taxon>Chryseobacterium</taxon>
    </lineage>
</organism>
<comment type="caution">
    <text evidence="1">The sequence shown here is derived from an EMBL/GenBank/DDBJ whole genome shotgun (WGS) entry which is preliminary data.</text>
</comment>
<reference evidence="1" key="1">
    <citation type="submission" date="2010-06" db="EMBL/GenBank/DDBJ databases">
        <authorList>
            <person name="Muzny D."/>
            <person name="Qin X."/>
            <person name="Buhay C."/>
            <person name="Dugan-Rocha S."/>
            <person name="Ding Y."/>
            <person name="Chen G."/>
            <person name="Hawes A."/>
            <person name="Holder M."/>
            <person name="Jhangiani S."/>
            <person name="Johnson A."/>
            <person name="Khan Z."/>
            <person name="Li Z."/>
            <person name="Liu W."/>
            <person name="Liu X."/>
            <person name="Perez L."/>
            <person name="Shen H."/>
            <person name="Wang Q."/>
            <person name="Watt J."/>
            <person name="Xi L."/>
            <person name="Xin Y."/>
            <person name="Zhou J."/>
            <person name="Deng J."/>
            <person name="Jiang H."/>
            <person name="Liu Y."/>
            <person name="Qu J."/>
            <person name="Song X.-Z."/>
            <person name="Zhang L."/>
            <person name="Villasana D."/>
            <person name="Johnson A."/>
            <person name="Liu J."/>
            <person name="Liyanage D."/>
            <person name="Lorensuhewa L."/>
            <person name="Robinson T."/>
            <person name="Song A."/>
            <person name="Song B.-B."/>
            <person name="Dinh H."/>
            <person name="Thornton R."/>
            <person name="Coyle M."/>
            <person name="Francisco L."/>
            <person name="Jackson L."/>
            <person name="Javaid M."/>
            <person name="Korchina V."/>
            <person name="Kovar C."/>
            <person name="Mata R."/>
            <person name="Mathew T."/>
            <person name="Ngo R."/>
            <person name="Nguyen L."/>
            <person name="Nguyen N."/>
            <person name="Okwuonu G."/>
            <person name="Ongeri F."/>
            <person name="Pham C."/>
            <person name="Simmons D."/>
            <person name="Wilczek-Boney K."/>
            <person name="Hale W."/>
            <person name="Jakkamsetti A."/>
            <person name="Pham P."/>
            <person name="Ruth R."/>
            <person name="San Lucas F."/>
            <person name="Warren J."/>
            <person name="Zhang J."/>
            <person name="Zhao Z."/>
            <person name="Zhou C."/>
            <person name="Zhu D."/>
            <person name="Lee S."/>
            <person name="Bess C."/>
            <person name="Blankenburg K."/>
            <person name="Forbes L."/>
            <person name="Fu Q."/>
            <person name="Gubbala S."/>
            <person name="Hirani K."/>
            <person name="Jayaseelan J.C."/>
            <person name="Lara F."/>
            <person name="Munidasa M."/>
            <person name="Palculict T."/>
            <person name="Patil S."/>
            <person name="Pu L.-L."/>
            <person name="Saada N."/>
            <person name="Tang L."/>
            <person name="Weissenberger G."/>
            <person name="Zhu Y."/>
            <person name="Hemphill L."/>
            <person name="Shang Y."/>
            <person name="Youmans B."/>
            <person name="Ayvaz T."/>
            <person name="Ross M."/>
            <person name="Santibanez J."/>
            <person name="Aqrawi P."/>
            <person name="Gross S."/>
            <person name="Joshi V."/>
            <person name="Fowler G."/>
            <person name="Nazareth L."/>
            <person name="Reid J."/>
            <person name="Worley K."/>
            <person name="Petrosino J."/>
            <person name="Highlander S."/>
            <person name="Gibbs R."/>
        </authorList>
    </citation>
    <scope>NUCLEOTIDE SEQUENCE [LARGE SCALE GENOMIC DNA]</scope>
    <source>
        <strain evidence="1">ATCC 35910</strain>
    </source>
</reference>
<keyword evidence="2" id="KW-1185">Reference proteome</keyword>
<accession>A0ABN0ALQ6</accession>
<name>A0ABN0ALQ6_CHRGE</name>